<sequence>MNPYSAGTFNIMKQNETGSCYVRVGQVNREVPIDGMLKREVILAYKSYEKKSWGIRQLIN</sequence>
<reference evidence="2" key="1">
    <citation type="journal article" date="2011" name="PLoS Genet.">
        <title>Genomic analysis of the necrotrophic fungal pathogens Sclerotinia sclerotiorum and Botrytis cinerea.</title>
        <authorList>
            <person name="Amselem J."/>
            <person name="Cuomo C.A."/>
            <person name="van Kan J.A."/>
            <person name="Viaud M."/>
            <person name="Benito E.P."/>
            <person name="Couloux A."/>
            <person name="Coutinho P.M."/>
            <person name="de Vries R.P."/>
            <person name="Dyer P.S."/>
            <person name="Fillinger S."/>
            <person name="Fournier E."/>
            <person name="Gout L."/>
            <person name="Hahn M."/>
            <person name="Kohn L."/>
            <person name="Lapalu N."/>
            <person name="Plummer K.M."/>
            <person name="Pradier J.M."/>
            <person name="Quevillon E."/>
            <person name="Sharon A."/>
            <person name="Simon A."/>
            <person name="ten Have A."/>
            <person name="Tudzynski B."/>
            <person name="Tudzynski P."/>
            <person name="Wincker P."/>
            <person name="Andrew M."/>
            <person name="Anthouard V."/>
            <person name="Beever R.E."/>
            <person name="Beffa R."/>
            <person name="Benoit I."/>
            <person name="Bouzid O."/>
            <person name="Brault B."/>
            <person name="Chen Z."/>
            <person name="Choquer M."/>
            <person name="Collemare J."/>
            <person name="Cotton P."/>
            <person name="Danchin E.G."/>
            <person name="Da Silva C."/>
            <person name="Gautier A."/>
            <person name="Giraud C."/>
            <person name="Giraud T."/>
            <person name="Gonzalez C."/>
            <person name="Grossetete S."/>
            <person name="Guldener U."/>
            <person name="Henrissat B."/>
            <person name="Howlett B.J."/>
            <person name="Kodira C."/>
            <person name="Kretschmer M."/>
            <person name="Lappartient A."/>
            <person name="Leroch M."/>
            <person name="Levis C."/>
            <person name="Mauceli E."/>
            <person name="Neuveglise C."/>
            <person name="Oeser B."/>
            <person name="Pearson M."/>
            <person name="Poulain J."/>
            <person name="Poussereau N."/>
            <person name="Quesneville H."/>
            <person name="Rascle C."/>
            <person name="Schumacher J."/>
            <person name="Segurens B."/>
            <person name="Sexton A."/>
            <person name="Silva E."/>
            <person name="Sirven C."/>
            <person name="Soanes D.M."/>
            <person name="Talbot N.J."/>
            <person name="Templeton M."/>
            <person name="Yandava C."/>
            <person name="Yarden O."/>
            <person name="Zeng Q."/>
            <person name="Rollins J.A."/>
            <person name="Lebrun M.H."/>
            <person name="Dickman M."/>
        </authorList>
    </citation>
    <scope>NUCLEOTIDE SEQUENCE [LARGE SCALE GENOMIC DNA]</scope>
    <source>
        <strain evidence="2">ATCC 18683 / 1980 / Ss-1</strain>
    </source>
</reference>
<dbReference type="EMBL" id="CH476643">
    <property type="protein sequence ID" value="EDN98287.1"/>
    <property type="molecule type" value="Genomic_DNA"/>
</dbReference>
<keyword evidence="2" id="KW-1185">Reference proteome</keyword>
<accession>A7F6B6</accession>
<name>A7F6B6_SCLS1</name>
<evidence type="ECO:0000313" key="2">
    <source>
        <dbReference type="Proteomes" id="UP000001312"/>
    </source>
</evidence>
<dbReference type="KEGG" id="ssl:SS1G_13145"/>
<dbReference type="Proteomes" id="UP000001312">
    <property type="component" value="Unassembled WGS sequence"/>
</dbReference>
<dbReference type="HOGENOM" id="CLU_2943205_0_0_1"/>
<dbReference type="AlphaFoldDB" id="A7F6B6"/>
<dbReference type="InParanoid" id="A7F6B6"/>
<organism evidence="1 2">
    <name type="scientific">Sclerotinia sclerotiorum (strain ATCC 18683 / 1980 / Ss-1)</name>
    <name type="common">White mold</name>
    <name type="synonym">Whetzelinia sclerotiorum</name>
    <dbReference type="NCBI Taxonomy" id="665079"/>
    <lineage>
        <taxon>Eukaryota</taxon>
        <taxon>Fungi</taxon>
        <taxon>Dikarya</taxon>
        <taxon>Ascomycota</taxon>
        <taxon>Pezizomycotina</taxon>
        <taxon>Leotiomycetes</taxon>
        <taxon>Helotiales</taxon>
        <taxon>Sclerotiniaceae</taxon>
        <taxon>Sclerotinia</taxon>
    </lineage>
</organism>
<evidence type="ECO:0000313" key="1">
    <source>
        <dbReference type="EMBL" id="EDN98287.1"/>
    </source>
</evidence>
<protein>
    <submittedName>
        <fullName evidence="1">Uncharacterized protein</fullName>
    </submittedName>
</protein>
<proteinExistence type="predicted"/>
<gene>
    <name evidence="1" type="ORF">SS1G_13145</name>
</gene>
<dbReference type="GeneID" id="5482101"/>
<dbReference type="RefSeq" id="XP_001586052.1">
    <property type="nucleotide sequence ID" value="XM_001586002.1"/>
</dbReference>